<dbReference type="InterPro" id="IPR002711">
    <property type="entry name" value="HNH"/>
</dbReference>
<keyword evidence="2" id="KW-0378">Hydrolase</keyword>
<dbReference type="GO" id="GO:0004519">
    <property type="term" value="F:endonuclease activity"/>
    <property type="evidence" value="ECO:0007669"/>
    <property type="project" value="UniProtKB-KW"/>
</dbReference>
<gene>
    <name evidence="2" type="ORF">GQF63_10655</name>
</gene>
<keyword evidence="3" id="KW-1185">Reference proteome</keyword>
<evidence type="ECO:0000259" key="1">
    <source>
        <dbReference type="SMART" id="SM00507"/>
    </source>
</evidence>
<feature type="domain" description="HNH nuclease" evidence="1">
    <location>
        <begin position="158"/>
        <end position="221"/>
    </location>
</feature>
<name>A0A6N8L081_9SPHI</name>
<reference evidence="2 3" key="1">
    <citation type="submission" date="2019-12" db="EMBL/GenBank/DDBJ databases">
        <authorList>
            <person name="Dong K."/>
        </authorList>
    </citation>
    <scope>NUCLEOTIDE SEQUENCE [LARGE SCALE GENOMIC DNA]</scope>
    <source>
        <strain evidence="2 3">JCM 31225</strain>
    </source>
</reference>
<sequence length="242" mass="28171">MKNPKWQRDEIILALDLYFDPDRGSIEARNPNIIKLSETLNKLPVFPEKVDSEKFRNPNGVGLKLSNFLALDPGYHGKGMVAYSKLDKEVFEEFYNDRVRLKNIADQIRIIISDETLRKNLYQIEDDENFEVEGVSEGQVLYKFHKYRERNNKIISAKKKTVLKATGNLSCEVCQFDFYKTYGELGFGFIECHHIRPISDYFDNMETKMSDLALVCANCHRMLHRNLGSVTIGQLRDRIKHI</sequence>
<organism evidence="2 3">
    <name type="scientific">Sphingobacterium humi</name>
    <dbReference type="NCBI Taxonomy" id="1796905"/>
    <lineage>
        <taxon>Bacteria</taxon>
        <taxon>Pseudomonadati</taxon>
        <taxon>Bacteroidota</taxon>
        <taxon>Sphingobacteriia</taxon>
        <taxon>Sphingobacteriales</taxon>
        <taxon>Sphingobacteriaceae</taxon>
        <taxon>Sphingobacterium</taxon>
    </lineage>
</organism>
<dbReference type="EMBL" id="WSQA01000007">
    <property type="protein sequence ID" value="MVZ62484.1"/>
    <property type="molecule type" value="Genomic_DNA"/>
</dbReference>
<dbReference type="GO" id="GO:0003676">
    <property type="term" value="F:nucleic acid binding"/>
    <property type="evidence" value="ECO:0007669"/>
    <property type="project" value="InterPro"/>
</dbReference>
<dbReference type="GO" id="GO:0008270">
    <property type="term" value="F:zinc ion binding"/>
    <property type="evidence" value="ECO:0007669"/>
    <property type="project" value="InterPro"/>
</dbReference>
<dbReference type="OrthoDB" id="9779761at2"/>
<accession>A0A6N8L081</accession>
<dbReference type="SMART" id="SM00507">
    <property type="entry name" value="HNHc"/>
    <property type="match status" value="1"/>
</dbReference>
<comment type="caution">
    <text evidence="2">The sequence shown here is derived from an EMBL/GenBank/DDBJ whole genome shotgun (WGS) entry which is preliminary data.</text>
</comment>
<dbReference type="Proteomes" id="UP000435036">
    <property type="component" value="Unassembled WGS sequence"/>
</dbReference>
<keyword evidence="2" id="KW-0540">Nuclease</keyword>
<dbReference type="InterPro" id="IPR003615">
    <property type="entry name" value="HNH_nuc"/>
</dbReference>
<evidence type="ECO:0000313" key="2">
    <source>
        <dbReference type="EMBL" id="MVZ62484.1"/>
    </source>
</evidence>
<dbReference type="Pfam" id="PF01844">
    <property type="entry name" value="HNH"/>
    <property type="match status" value="1"/>
</dbReference>
<protein>
    <submittedName>
        <fullName evidence="2">HNH endonuclease</fullName>
    </submittedName>
</protein>
<keyword evidence="2" id="KW-0255">Endonuclease</keyword>
<dbReference type="AlphaFoldDB" id="A0A6N8L081"/>
<proteinExistence type="predicted"/>
<evidence type="ECO:0000313" key="3">
    <source>
        <dbReference type="Proteomes" id="UP000435036"/>
    </source>
</evidence>
<dbReference type="RefSeq" id="WP_160369214.1">
    <property type="nucleotide sequence ID" value="NZ_WSQA01000007.1"/>
</dbReference>
<dbReference type="CDD" id="cd00085">
    <property type="entry name" value="HNHc"/>
    <property type="match status" value="1"/>
</dbReference>